<keyword evidence="2" id="KW-0349">Heme</keyword>
<reference evidence="7" key="1">
    <citation type="journal article" date="2021" name="Genome Biol. Evol.">
        <title>A High-Quality Reference Genome for a Parasitic Bivalve with Doubly Uniparental Inheritance (Bivalvia: Unionida).</title>
        <authorList>
            <person name="Smith C.H."/>
        </authorList>
    </citation>
    <scope>NUCLEOTIDE SEQUENCE</scope>
    <source>
        <strain evidence="7">CHS0354</strain>
    </source>
</reference>
<name>A0AAE0VSR9_9BIVA</name>
<evidence type="ECO:0000256" key="6">
    <source>
        <dbReference type="ARBA" id="ARBA00023033"/>
    </source>
</evidence>
<dbReference type="Pfam" id="PF00067">
    <property type="entry name" value="p450"/>
    <property type="match status" value="1"/>
</dbReference>
<reference evidence="7" key="2">
    <citation type="journal article" date="2021" name="Genome Biol. Evol.">
        <title>Developing a high-quality reference genome for a parasitic bivalve with doubly uniparental inheritance (Bivalvia: Unionida).</title>
        <authorList>
            <person name="Smith C.H."/>
        </authorList>
    </citation>
    <scope>NUCLEOTIDE SEQUENCE</scope>
    <source>
        <strain evidence="7">CHS0354</strain>
        <tissue evidence="7">Mantle</tissue>
    </source>
</reference>
<dbReference type="PANTHER" id="PTHR24289">
    <property type="entry name" value="STEROID 17-ALPHA-HYDROXYLASE/17,20 LYASE"/>
    <property type="match status" value="1"/>
</dbReference>
<dbReference type="Proteomes" id="UP001195483">
    <property type="component" value="Unassembled WGS sequence"/>
</dbReference>
<keyword evidence="6" id="KW-0503">Monooxygenase</keyword>
<comment type="caution">
    <text evidence="7">The sequence shown here is derived from an EMBL/GenBank/DDBJ whole genome shotgun (WGS) entry which is preliminary data.</text>
</comment>
<keyword evidence="5" id="KW-0408">Iron</keyword>
<dbReference type="GO" id="GO:0016705">
    <property type="term" value="F:oxidoreductase activity, acting on paired donors, with incorporation or reduction of molecular oxygen"/>
    <property type="evidence" value="ECO:0007669"/>
    <property type="project" value="InterPro"/>
</dbReference>
<comment type="similarity">
    <text evidence="1">Belongs to the cytochrome P450 family.</text>
</comment>
<protein>
    <submittedName>
        <fullName evidence="7">Uncharacterized protein</fullName>
    </submittedName>
</protein>
<dbReference type="PANTHER" id="PTHR24289:SF1">
    <property type="entry name" value="STEROID 17-ALPHA-HYDROXYLASE_17,20 LYASE"/>
    <property type="match status" value="1"/>
</dbReference>
<keyword evidence="8" id="KW-1185">Reference proteome</keyword>
<sequence length="146" mass="16449">MLARGKIIPGPQGWPILGCILEVDPSRLHLSFDKWAMQYGPLLSCKMATKYLVVISCPRLVKKALAENGFSDVLNDRTETSFSKYIMDNAKGVIFDLQNISNMRSCLRFVMKRSVTGAFSKCHIFICGEISTNKDVMPSDETEEHR</sequence>
<keyword evidence="3" id="KW-0479">Metal-binding</keyword>
<dbReference type="EMBL" id="JAEAOA010000554">
    <property type="protein sequence ID" value="KAK3589273.1"/>
    <property type="molecule type" value="Genomic_DNA"/>
</dbReference>
<dbReference type="GO" id="GO:0005506">
    <property type="term" value="F:iron ion binding"/>
    <property type="evidence" value="ECO:0007669"/>
    <property type="project" value="InterPro"/>
</dbReference>
<dbReference type="AlphaFoldDB" id="A0AAE0VSR9"/>
<evidence type="ECO:0000256" key="2">
    <source>
        <dbReference type="ARBA" id="ARBA00022617"/>
    </source>
</evidence>
<evidence type="ECO:0000313" key="8">
    <source>
        <dbReference type="Proteomes" id="UP001195483"/>
    </source>
</evidence>
<reference evidence="7" key="3">
    <citation type="submission" date="2023-05" db="EMBL/GenBank/DDBJ databases">
        <authorList>
            <person name="Smith C.H."/>
        </authorList>
    </citation>
    <scope>NUCLEOTIDE SEQUENCE</scope>
    <source>
        <strain evidence="7">CHS0354</strain>
        <tissue evidence="7">Mantle</tissue>
    </source>
</reference>
<accession>A0AAE0VSR9</accession>
<dbReference type="SUPFAM" id="SSF48264">
    <property type="entry name" value="Cytochrome P450"/>
    <property type="match status" value="1"/>
</dbReference>
<dbReference type="InterPro" id="IPR036396">
    <property type="entry name" value="Cyt_P450_sf"/>
</dbReference>
<evidence type="ECO:0000256" key="1">
    <source>
        <dbReference type="ARBA" id="ARBA00010617"/>
    </source>
</evidence>
<keyword evidence="4" id="KW-0560">Oxidoreductase</keyword>
<evidence type="ECO:0000313" key="7">
    <source>
        <dbReference type="EMBL" id="KAK3589273.1"/>
    </source>
</evidence>
<organism evidence="7 8">
    <name type="scientific">Potamilus streckersoni</name>
    <dbReference type="NCBI Taxonomy" id="2493646"/>
    <lineage>
        <taxon>Eukaryota</taxon>
        <taxon>Metazoa</taxon>
        <taxon>Spiralia</taxon>
        <taxon>Lophotrochozoa</taxon>
        <taxon>Mollusca</taxon>
        <taxon>Bivalvia</taxon>
        <taxon>Autobranchia</taxon>
        <taxon>Heteroconchia</taxon>
        <taxon>Palaeoheterodonta</taxon>
        <taxon>Unionida</taxon>
        <taxon>Unionoidea</taxon>
        <taxon>Unionidae</taxon>
        <taxon>Ambleminae</taxon>
        <taxon>Lampsilini</taxon>
        <taxon>Potamilus</taxon>
    </lineage>
</organism>
<dbReference type="Gene3D" id="1.10.630.10">
    <property type="entry name" value="Cytochrome P450"/>
    <property type="match status" value="1"/>
</dbReference>
<evidence type="ECO:0000256" key="5">
    <source>
        <dbReference type="ARBA" id="ARBA00023004"/>
    </source>
</evidence>
<dbReference type="InterPro" id="IPR001128">
    <property type="entry name" value="Cyt_P450"/>
</dbReference>
<dbReference type="GO" id="GO:0004497">
    <property type="term" value="F:monooxygenase activity"/>
    <property type="evidence" value="ECO:0007669"/>
    <property type="project" value="UniProtKB-KW"/>
</dbReference>
<evidence type="ECO:0000256" key="3">
    <source>
        <dbReference type="ARBA" id="ARBA00022723"/>
    </source>
</evidence>
<evidence type="ECO:0000256" key="4">
    <source>
        <dbReference type="ARBA" id="ARBA00023002"/>
    </source>
</evidence>
<proteinExistence type="inferred from homology"/>
<dbReference type="GO" id="GO:0020037">
    <property type="term" value="F:heme binding"/>
    <property type="evidence" value="ECO:0007669"/>
    <property type="project" value="InterPro"/>
</dbReference>
<gene>
    <name evidence="7" type="ORF">CHS0354_008336</name>
</gene>